<keyword evidence="6" id="KW-1185">Reference proteome</keyword>
<feature type="domain" description="LamG-like jellyroll fold" evidence="4">
    <location>
        <begin position="983"/>
        <end position="1126"/>
    </location>
</feature>
<name>A0A2N8P0X6_STREU</name>
<proteinExistence type="predicted"/>
<evidence type="ECO:0000313" key="5">
    <source>
        <dbReference type="EMBL" id="PNE34661.1"/>
    </source>
</evidence>
<dbReference type="InterPro" id="IPR042837">
    <property type="entry name" value="PTX3"/>
</dbReference>
<dbReference type="InterPro" id="IPR013320">
    <property type="entry name" value="ConA-like_dom_sf"/>
</dbReference>
<feature type="region of interest" description="Disordered" evidence="3">
    <location>
        <begin position="198"/>
        <end position="250"/>
    </location>
</feature>
<organism evidence="5 6">
    <name type="scientific">Streptomyces eurocidicus</name>
    <name type="common">Streptoverticillium eurocidicus</name>
    <dbReference type="NCBI Taxonomy" id="66423"/>
    <lineage>
        <taxon>Bacteria</taxon>
        <taxon>Bacillati</taxon>
        <taxon>Actinomycetota</taxon>
        <taxon>Actinomycetes</taxon>
        <taxon>Kitasatosporales</taxon>
        <taxon>Streptomycetaceae</taxon>
        <taxon>Streptomyces</taxon>
    </lineage>
</organism>
<dbReference type="EMBL" id="LGUI01000002">
    <property type="protein sequence ID" value="PNE34661.1"/>
    <property type="molecule type" value="Genomic_DNA"/>
</dbReference>
<dbReference type="Pfam" id="PF13385">
    <property type="entry name" value="Laminin_G_3"/>
    <property type="match status" value="3"/>
</dbReference>
<dbReference type="Gene3D" id="2.60.120.200">
    <property type="match status" value="3"/>
</dbReference>
<feature type="region of interest" description="Disordered" evidence="3">
    <location>
        <begin position="592"/>
        <end position="611"/>
    </location>
</feature>
<protein>
    <submittedName>
        <fullName evidence="5">Laminin</fullName>
    </submittedName>
</protein>
<sequence>MSGKANDGLSASSEREALAQARRSGQNVEVLSQRGESRDVVATPAGMLEAREYLRPVRARSDGEWNPVDTALVKSADGAITPRSTTVGLKFSGGGRSPLAELDRAGRRLALTWPTTLPTPRLEGDTATYPDILPDVDLRVAAQADGFTQLLVVKSAKAAASQDLTQLRLKISGEGISVRRTDQGGLAAVDRGAGGTVFEAPTPMMWDSSPGKGSRDAAVTRKTSPRPGQPAGVTRGDSRQEPGPGESGALVRVGVDILPGGDELVLTPDKKVLAGTDTVYPVYIDPQWYAPRSSSWTVASKYWANTPQWKFNGDKDAGMGYCDWMHCNPGDTKRLFYQIPTSQFAGKSILSAEFVVPETWAASCQKKGVQLWRTKEISASTTWNSQDSSGFWLKKLAEYDFAYGYEGCASGDGEFKVLDAVKEAASKSWPSLTFGLRASDENDTYAWKRFSDRAYLRVQYNTPPPQIAMSQLTMAYGGTCRIPEKAVHIRSLGQVYANDVKDPDGDDIAVEFQAEWDAGDGKGTLARWTPGLTGFKKSGSDFTMTLPSTITVNTPVNWYVRAYDHQGYSPWSFAGSPSGCYFVRDPKTLPAPGVTSRDYPESRPADHAGSDDPWFDGVGRYGTFTVGPASQDITGYIYGINGDATPKNTLTTTEGAARAVKALPEQPGLNFVTVQSFDAAGNMSEPYTYRYKVRPGQPERAAWAMDDGPQAIQAQGSAPARRAELHGGSFTGSDGVMGGALSLNGTDGYAGTDIPVVDTSGGFSVSAWAKLSKKPTEAAAIVTQPGNHTPGLELYYSKDYDRWAFNQYASDTAGALPVRVMQKNPGGATPGEWTHLVGVYDSGDAELRLFVNGRLEGTVAYKSPWDARRGLQIGAASFDGKPTDFFPGQIDELEIFNKPASASEVSRLYAKEHIRGPGRPARAIFAFDEDAGAKEVNGHADVMPAVFHGSPQPGTEGADGQALSLDGVDDYASVDAPHFNTMGSFAVSAWARLPRNKPQHTSVVLTQAGTNASGAELYYSPTYDRWVLNQHTKDTLDAPSNKVVQNAGPAPQGSEWTHLVGVRDIVSGTLTLYVNGIPAGTVPLSSPWYADQRLQIGAGSYGGKQDNFFAGDIDDVRIYDRPASAREVQQLFQQRALVKGRWQFDTTTPGTPVLSPDALTDKGAVRHDMTVTGKAAIAPGRVDQGSLKLNGVDAAATSGVPVDTSGSFTMTAWAQRVADSPGRAMTVMSAEGTRRNAFTVRYVPGPDEAGGIEGRGRWQVVLPGKDTDTDVTVTTVDNHAFEDVGTWNHLALVYDGFANELRLYVNGALEEFACPAPAEVARAGTSACTDRLSQAGNALTFRATKALHIGRSLLMGTADEYWSGQIDDVWAFQGALTEAQVKSLAAGRSGLPTHVPNE</sequence>
<keyword evidence="2" id="KW-1015">Disulfide bond</keyword>
<feature type="domain" description="LamG-like jellyroll fold" evidence="4">
    <location>
        <begin position="1206"/>
        <end position="1379"/>
    </location>
</feature>
<dbReference type="PANTHER" id="PTHR46943:SF1">
    <property type="entry name" value="PENTRAXIN-RELATED PROTEIN PTX3"/>
    <property type="match status" value="1"/>
</dbReference>
<feature type="region of interest" description="Disordered" evidence="3">
    <location>
        <begin position="1"/>
        <end position="39"/>
    </location>
</feature>
<evidence type="ECO:0000256" key="3">
    <source>
        <dbReference type="SAM" id="MobiDB-lite"/>
    </source>
</evidence>
<evidence type="ECO:0000259" key="4">
    <source>
        <dbReference type="SMART" id="SM00560"/>
    </source>
</evidence>
<evidence type="ECO:0000256" key="1">
    <source>
        <dbReference type="ARBA" id="ARBA00022729"/>
    </source>
</evidence>
<reference evidence="6" key="1">
    <citation type="submission" date="2015-07" db="EMBL/GenBank/DDBJ databases">
        <authorList>
            <person name="Graham D.E."/>
            <person name="Giannone R.J."/>
            <person name="Gulvik C.A."/>
            <person name="Hettich R.L."/>
            <person name="Klingeman D.M."/>
            <person name="Mahan K.M."/>
            <person name="Parry R.J."/>
            <person name="Spain J.C."/>
        </authorList>
    </citation>
    <scope>NUCLEOTIDE SEQUENCE [LARGE SCALE GENOMIC DNA]</scope>
    <source>
        <strain evidence="6">ATCC 27428</strain>
    </source>
</reference>
<dbReference type="SUPFAM" id="SSF49899">
    <property type="entry name" value="Concanavalin A-like lectins/glucanases"/>
    <property type="match status" value="3"/>
</dbReference>
<dbReference type="GO" id="GO:0006955">
    <property type="term" value="P:immune response"/>
    <property type="evidence" value="ECO:0007669"/>
    <property type="project" value="InterPro"/>
</dbReference>
<accession>A0A2N8P0X6</accession>
<dbReference type="PANTHER" id="PTHR46943">
    <property type="entry name" value="PENTRAXIN-RELATED PROTEIN PTX3"/>
    <property type="match status" value="1"/>
</dbReference>
<dbReference type="Proteomes" id="UP000235945">
    <property type="component" value="Unassembled WGS sequence"/>
</dbReference>
<feature type="compositionally biased region" description="Basic and acidic residues" evidence="3">
    <location>
        <begin position="598"/>
        <end position="610"/>
    </location>
</feature>
<gene>
    <name evidence="5" type="ORF">AF335_09030</name>
</gene>
<dbReference type="SMART" id="SM00560">
    <property type="entry name" value="LamGL"/>
    <property type="match status" value="3"/>
</dbReference>
<evidence type="ECO:0000313" key="6">
    <source>
        <dbReference type="Proteomes" id="UP000235945"/>
    </source>
</evidence>
<evidence type="ECO:0000256" key="2">
    <source>
        <dbReference type="ARBA" id="ARBA00023157"/>
    </source>
</evidence>
<feature type="domain" description="LamG-like jellyroll fold" evidence="4">
    <location>
        <begin position="761"/>
        <end position="903"/>
    </location>
</feature>
<comment type="caution">
    <text evidence="5">The sequence shown here is derived from an EMBL/GenBank/DDBJ whole genome shotgun (WGS) entry which is preliminary data.</text>
</comment>
<dbReference type="InterPro" id="IPR006558">
    <property type="entry name" value="LamG-like"/>
</dbReference>
<keyword evidence="1" id="KW-0732">Signal</keyword>